<evidence type="ECO:0000256" key="7">
    <source>
        <dbReference type="ARBA" id="ARBA00060613"/>
    </source>
</evidence>
<dbReference type="InterPro" id="IPR022893">
    <property type="entry name" value="Shikimate_DH_fam"/>
</dbReference>
<dbReference type="InterPro" id="IPR013708">
    <property type="entry name" value="Shikimate_DH-bd_N"/>
</dbReference>
<feature type="binding site" evidence="8">
    <location>
        <position position="91"/>
    </location>
    <ligand>
        <name>shikimate</name>
        <dbReference type="ChEBI" id="CHEBI:36208"/>
    </ligand>
</feature>
<feature type="binding site" evidence="8">
    <location>
        <begin position="44"/>
        <end position="46"/>
    </location>
    <ligand>
        <name>shikimate</name>
        <dbReference type="ChEBI" id="CHEBI:36208"/>
    </ligand>
</feature>
<feature type="active site" description="Proton acceptor" evidence="8">
    <location>
        <position position="95"/>
    </location>
</feature>
<feature type="binding site" evidence="8">
    <location>
        <position position="258"/>
    </location>
    <ligand>
        <name>shikimate</name>
        <dbReference type="ChEBI" id="CHEBI:36208"/>
    </ligand>
</feature>
<dbReference type="GO" id="GO:0008652">
    <property type="term" value="P:amino acid biosynthetic process"/>
    <property type="evidence" value="ECO:0007669"/>
    <property type="project" value="UniProtKB-KW"/>
</dbReference>
<dbReference type="GO" id="GO:0030266">
    <property type="term" value="F:quinate 3-dehydrogenase (NAD+) activity"/>
    <property type="evidence" value="ECO:0007669"/>
    <property type="project" value="UniProtKB-EC"/>
</dbReference>
<dbReference type="Pfam" id="PF08501">
    <property type="entry name" value="Shikimate_dh_N"/>
    <property type="match status" value="1"/>
</dbReference>
<sequence>MANDDRSNEIENVKITGLDGNPIIGWLDGHTILVGLMAYPIRHSMSPTMHNNSFAKLGLNGAYLCFEIGNDKLEGAVNAIRTLDMRGSNVSMLNKKEVIKYLDKLSPASKMCDAVNTIVNDHGTLTGYTTDGIGFVQSLKDEGIYIKNKVMTLAGAGGAATPIAVQSALDGVKEIKIFNIKDDKWAQAEKNVKTIKENTDCKVSLTDLADQDAFKKAIAESDIYCDATGVGMKPLEDKTLVSDPSWFHKDMVVFDTVYAPRTTKLMKVAQKAGVKHVFDGIGMMIEQGAASFKLWTGKDMPTDYIREIMFSDKEENK</sequence>
<dbReference type="UniPathway" id="UPA00053">
    <property type="reaction ID" value="UER00087"/>
</dbReference>
<keyword evidence="8" id="KW-0521">NADP</keyword>
<dbReference type="NCBIfam" id="NF001313">
    <property type="entry name" value="PRK00258.2-1"/>
    <property type="match status" value="1"/>
</dbReference>
<organism evidence="11 12">
    <name type="scientific">Lactobacillus helveticus</name>
    <name type="common">Lactobacillus suntoryeus</name>
    <dbReference type="NCBI Taxonomy" id="1587"/>
    <lineage>
        <taxon>Bacteria</taxon>
        <taxon>Bacillati</taxon>
        <taxon>Bacillota</taxon>
        <taxon>Bacilli</taxon>
        <taxon>Lactobacillales</taxon>
        <taxon>Lactobacillaceae</taxon>
        <taxon>Lactobacillus</taxon>
    </lineage>
</organism>
<proteinExistence type="inferred from homology"/>
<comment type="function">
    <text evidence="8">Involved in the biosynthesis of the chorismate, which leads to the biosynthesis of aromatic amino acids. Catalyzes the reversible NADPH linked reduction of 3-dehydroshikimate (DHSA) to yield shikimate (SA).</text>
</comment>
<dbReference type="GO" id="GO:0004764">
    <property type="term" value="F:shikimate 3-dehydrogenase (NADP+) activity"/>
    <property type="evidence" value="ECO:0007669"/>
    <property type="project" value="UniProtKB-UniRule"/>
</dbReference>
<feature type="binding site" evidence="8">
    <location>
        <position position="287"/>
    </location>
    <ligand>
        <name>shikimate</name>
        <dbReference type="ChEBI" id="CHEBI:36208"/>
    </ligand>
</feature>
<dbReference type="GO" id="GO:0052734">
    <property type="term" value="F:shikimate 3-dehydrogenase (NAD+) activity"/>
    <property type="evidence" value="ECO:0007669"/>
    <property type="project" value="RHEA"/>
</dbReference>
<dbReference type="HAMAP" id="MF_00222">
    <property type="entry name" value="Shikimate_DH_AroE"/>
    <property type="match status" value="1"/>
</dbReference>
<keyword evidence="2 8" id="KW-0028">Amino-acid biosynthesis</keyword>
<feature type="binding site" evidence="8">
    <location>
        <position position="116"/>
    </location>
    <ligand>
        <name>shikimate</name>
        <dbReference type="ChEBI" id="CHEBI:36208"/>
    </ligand>
</feature>
<comment type="pathway">
    <text evidence="7">Aromatic compound metabolism; 3,4-dihydroxybenzoate biosynthesis; 3-dehydroquinate from D-quinate (NAD(+) route).</text>
</comment>
<feature type="binding site" evidence="8">
    <location>
        <position position="280"/>
    </location>
    <ligand>
        <name>NADP(+)</name>
        <dbReference type="ChEBI" id="CHEBI:58349"/>
    </ligand>
</feature>
<evidence type="ECO:0000256" key="6">
    <source>
        <dbReference type="ARBA" id="ARBA00052329"/>
    </source>
</evidence>
<evidence type="ECO:0000259" key="9">
    <source>
        <dbReference type="Pfam" id="PF08501"/>
    </source>
</evidence>
<dbReference type="AlphaFoldDB" id="A0A386RDK9"/>
<keyword evidence="3 8" id="KW-0560">Oxidoreductase</keyword>
<dbReference type="Pfam" id="PF18317">
    <property type="entry name" value="SDH_C"/>
    <property type="match status" value="1"/>
</dbReference>
<dbReference type="EMBL" id="CP017982">
    <property type="protein sequence ID" value="AYE61190.1"/>
    <property type="molecule type" value="Genomic_DNA"/>
</dbReference>
<gene>
    <name evidence="8" type="primary">aroE</name>
    <name evidence="11" type="ORF">BC335_0680</name>
</gene>
<feature type="binding site" evidence="8">
    <location>
        <position position="256"/>
    </location>
    <ligand>
        <name>NADP(+)</name>
        <dbReference type="ChEBI" id="CHEBI:58349"/>
    </ligand>
</feature>
<feature type="binding site" evidence="8">
    <location>
        <position position="131"/>
    </location>
    <ligand>
        <name>shikimate</name>
        <dbReference type="ChEBI" id="CHEBI:36208"/>
    </ligand>
</feature>
<dbReference type="CDD" id="cd01065">
    <property type="entry name" value="NAD_bind_Shikimate_DH"/>
    <property type="match status" value="1"/>
</dbReference>
<comment type="catalytic activity">
    <reaction evidence="5">
        <text>L-quinate + NAD(+) = 3-dehydroquinate + NADH + H(+)</text>
        <dbReference type="Rhea" id="RHEA:22364"/>
        <dbReference type="ChEBI" id="CHEBI:15378"/>
        <dbReference type="ChEBI" id="CHEBI:29751"/>
        <dbReference type="ChEBI" id="CHEBI:32364"/>
        <dbReference type="ChEBI" id="CHEBI:57540"/>
        <dbReference type="ChEBI" id="CHEBI:57945"/>
        <dbReference type="EC" id="1.1.1.24"/>
    </reaction>
</comment>
<dbReference type="InterPro" id="IPR036291">
    <property type="entry name" value="NAD(P)-bd_dom_sf"/>
</dbReference>
<comment type="catalytic activity">
    <reaction evidence="8">
        <text>shikimate + NADP(+) = 3-dehydroshikimate + NADPH + H(+)</text>
        <dbReference type="Rhea" id="RHEA:17737"/>
        <dbReference type="ChEBI" id="CHEBI:15378"/>
        <dbReference type="ChEBI" id="CHEBI:16630"/>
        <dbReference type="ChEBI" id="CHEBI:36208"/>
        <dbReference type="ChEBI" id="CHEBI:57783"/>
        <dbReference type="ChEBI" id="CHEBI:58349"/>
        <dbReference type="EC" id="1.1.1.25"/>
    </reaction>
</comment>
<protein>
    <recommendedName>
        <fullName evidence="8">Shikimate dehydrogenase (NADP(+))</fullName>
        <shortName evidence="8">SDH</shortName>
        <ecNumber evidence="8">1.1.1.25</ecNumber>
    </recommendedName>
</protein>
<evidence type="ECO:0000256" key="5">
    <source>
        <dbReference type="ARBA" id="ARBA00051639"/>
    </source>
</evidence>
<evidence type="ECO:0000256" key="4">
    <source>
        <dbReference type="ARBA" id="ARBA00023141"/>
    </source>
</evidence>
<evidence type="ECO:0000313" key="11">
    <source>
        <dbReference type="EMBL" id="AYE61190.1"/>
    </source>
</evidence>
<comment type="pathway">
    <text evidence="1 8">Metabolic intermediate biosynthesis; chorismate biosynthesis; chorismate from D-erythrose 4-phosphate and phosphoenolpyruvate: step 4/7.</text>
</comment>
<dbReference type="PANTHER" id="PTHR21089:SF1">
    <property type="entry name" value="BIFUNCTIONAL 3-DEHYDROQUINATE DEHYDRATASE_SHIKIMATE DEHYDROGENASE, CHLOROPLASTIC"/>
    <property type="match status" value="1"/>
</dbReference>
<comment type="subunit">
    <text evidence="8">Homodimer.</text>
</comment>
<evidence type="ECO:0000256" key="3">
    <source>
        <dbReference type="ARBA" id="ARBA00023002"/>
    </source>
</evidence>
<dbReference type="FunFam" id="3.40.50.720:FF:000086">
    <property type="entry name" value="Quinate/shikimate dehydrogenase"/>
    <property type="match status" value="1"/>
</dbReference>
<evidence type="ECO:0000259" key="10">
    <source>
        <dbReference type="Pfam" id="PF18317"/>
    </source>
</evidence>
<dbReference type="Proteomes" id="UP000267794">
    <property type="component" value="Chromosome"/>
</dbReference>
<reference evidence="11 12" key="1">
    <citation type="submission" date="2016-10" db="EMBL/GenBank/DDBJ databases">
        <title>Complete genomic sequencing of Lactobacillus helveticus LH99 and comparative genome analysis.</title>
        <authorList>
            <person name="Li N."/>
            <person name="You C."/>
            <person name="Liu Z."/>
        </authorList>
    </citation>
    <scope>NUCLEOTIDE SEQUENCE [LARGE SCALE GENOMIC DNA]</scope>
    <source>
        <strain evidence="11 12">LH99</strain>
    </source>
</reference>
<name>A0A386RDK9_LACHE</name>
<feature type="domain" description="Shikimate dehydrogenase substrate binding N-terminal" evidence="9">
    <location>
        <begin position="36"/>
        <end position="118"/>
    </location>
</feature>
<comment type="caution">
    <text evidence="8">Lacks conserved residue(s) required for the propagation of feature annotation.</text>
</comment>
<dbReference type="GO" id="GO:0009073">
    <property type="term" value="P:aromatic amino acid family biosynthetic process"/>
    <property type="evidence" value="ECO:0007669"/>
    <property type="project" value="UniProtKB-KW"/>
</dbReference>
<evidence type="ECO:0000256" key="8">
    <source>
        <dbReference type="HAMAP-Rule" id="MF_00222"/>
    </source>
</evidence>
<evidence type="ECO:0000256" key="1">
    <source>
        <dbReference type="ARBA" id="ARBA00004871"/>
    </source>
</evidence>
<keyword evidence="4 8" id="KW-0057">Aromatic amino acid biosynthesis</keyword>
<comment type="catalytic activity">
    <reaction evidence="6">
        <text>shikimate + NAD(+) = 3-dehydroshikimate + NADH + H(+)</text>
        <dbReference type="Rhea" id="RHEA:17741"/>
        <dbReference type="ChEBI" id="CHEBI:15378"/>
        <dbReference type="ChEBI" id="CHEBI:16630"/>
        <dbReference type="ChEBI" id="CHEBI:36208"/>
        <dbReference type="ChEBI" id="CHEBI:57540"/>
        <dbReference type="ChEBI" id="CHEBI:57945"/>
    </reaction>
</comment>
<feature type="domain" description="SDH C-terminal" evidence="10">
    <location>
        <begin position="280"/>
        <end position="308"/>
    </location>
</feature>
<dbReference type="Gene3D" id="3.40.50.10860">
    <property type="entry name" value="Leucine Dehydrogenase, chain A, domain 1"/>
    <property type="match status" value="1"/>
</dbReference>
<dbReference type="InterPro" id="IPR046346">
    <property type="entry name" value="Aminoacid_DH-like_N_sf"/>
</dbReference>
<evidence type="ECO:0000256" key="2">
    <source>
        <dbReference type="ARBA" id="ARBA00022605"/>
    </source>
</evidence>
<feature type="binding site" evidence="8">
    <location>
        <begin position="155"/>
        <end position="159"/>
    </location>
    <ligand>
        <name>NADP(+)</name>
        <dbReference type="ChEBI" id="CHEBI:58349"/>
    </ligand>
</feature>
<dbReference type="Gene3D" id="3.40.50.720">
    <property type="entry name" value="NAD(P)-binding Rossmann-like Domain"/>
    <property type="match status" value="1"/>
</dbReference>
<dbReference type="GO" id="GO:0019632">
    <property type="term" value="P:shikimate metabolic process"/>
    <property type="evidence" value="ECO:0007669"/>
    <property type="project" value="UniProtKB-ARBA"/>
</dbReference>
<dbReference type="SUPFAM" id="SSF51735">
    <property type="entry name" value="NAD(P)-binding Rossmann-fold domains"/>
    <property type="match status" value="1"/>
</dbReference>
<dbReference type="GO" id="GO:0009423">
    <property type="term" value="P:chorismate biosynthetic process"/>
    <property type="evidence" value="ECO:0007669"/>
    <property type="project" value="UniProtKB-UniRule"/>
</dbReference>
<comment type="similarity">
    <text evidence="8">Belongs to the shikimate dehydrogenase family.</text>
</comment>
<dbReference type="EC" id="1.1.1.25" evidence="8"/>
<dbReference type="PANTHER" id="PTHR21089">
    <property type="entry name" value="SHIKIMATE DEHYDROGENASE"/>
    <property type="match status" value="1"/>
</dbReference>
<dbReference type="InterPro" id="IPR041121">
    <property type="entry name" value="SDH_C"/>
</dbReference>
<dbReference type="RefSeq" id="WP_120357251.1">
    <property type="nucleotide sequence ID" value="NZ_CP017982.1"/>
</dbReference>
<evidence type="ECO:0000313" key="12">
    <source>
        <dbReference type="Proteomes" id="UP000267794"/>
    </source>
</evidence>
<dbReference type="SUPFAM" id="SSF53223">
    <property type="entry name" value="Aminoacid dehydrogenase-like, N-terminal domain"/>
    <property type="match status" value="1"/>
</dbReference>
<accession>A0A386RDK9</accession>